<dbReference type="InterPro" id="IPR000838">
    <property type="entry name" value="RNA_pol_sigma70_ECF_CS"/>
</dbReference>
<keyword evidence="3 6" id="KW-0731">Sigma factor</keyword>
<dbReference type="GO" id="GO:0003677">
    <property type="term" value="F:DNA binding"/>
    <property type="evidence" value="ECO:0007669"/>
    <property type="project" value="UniProtKB-KW"/>
</dbReference>
<dbReference type="GO" id="GO:0016987">
    <property type="term" value="F:sigma factor activity"/>
    <property type="evidence" value="ECO:0007669"/>
    <property type="project" value="UniProtKB-KW"/>
</dbReference>
<dbReference type="AlphaFoldDB" id="A0A2T2XC36"/>
<dbReference type="EMBL" id="PXYW01000053">
    <property type="protein sequence ID" value="PSR32074.1"/>
    <property type="molecule type" value="Genomic_DNA"/>
</dbReference>
<reference evidence="9 10" key="1">
    <citation type="journal article" date="2014" name="BMC Genomics">
        <title>Comparison of environmental and isolate Sulfobacillus genomes reveals diverse carbon, sulfur, nitrogen, and hydrogen metabolisms.</title>
        <authorList>
            <person name="Justice N.B."/>
            <person name="Norman A."/>
            <person name="Brown C.T."/>
            <person name="Singh A."/>
            <person name="Thomas B.C."/>
            <person name="Banfield J.F."/>
        </authorList>
    </citation>
    <scope>NUCLEOTIDE SEQUENCE [LARGE SCALE GENOMIC DNA]</scope>
    <source>
        <strain evidence="9">AMDSBA4</strain>
    </source>
</reference>
<sequence>MDYPSDNELMIGIAEHHAQSFEILYARYAPRLLGFIQHILPDRHESEDVLQTVFLYVWQHPRVYRPQSGTVAAFLFQVAKSRTIDFLRKNRRRWEVTASEATIDDENLRAPSEEALVDSRIQVEQSLDILSREERLAIELMLWYGFTQNDVAKITKRPLGTVKSWVRRGLIKLRRHYGTECDTDVAISRLHHHKEDQTLIKEGRE</sequence>
<keyword evidence="2 6" id="KW-0805">Transcription regulation</keyword>
<dbReference type="InterPro" id="IPR013324">
    <property type="entry name" value="RNA_pol_sigma_r3/r4-like"/>
</dbReference>
<evidence type="ECO:0000313" key="10">
    <source>
        <dbReference type="Proteomes" id="UP000242972"/>
    </source>
</evidence>
<proteinExistence type="inferred from homology"/>
<dbReference type="NCBIfam" id="TIGR02937">
    <property type="entry name" value="sigma70-ECF"/>
    <property type="match status" value="1"/>
</dbReference>
<accession>A0A2T2XC36</accession>
<dbReference type="PANTHER" id="PTHR43133:SF62">
    <property type="entry name" value="RNA POLYMERASE SIGMA FACTOR SIGZ"/>
    <property type="match status" value="1"/>
</dbReference>
<evidence type="ECO:0000256" key="2">
    <source>
        <dbReference type="ARBA" id="ARBA00023015"/>
    </source>
</evidence>
<feature type="domain" description="RNA polymerase sigma factor 70 region 4 type 2" evidence="8">
    <location>
        <begin position="122"/>
        <end position="173"/>
    </location>
</feature>
<dbReference type="InterPro" id="IPR007627">
    <property type="entry name" value="RNA_pol_sigma70_r2"/>
</dbReference>
<dbReference type="InterPro" id="IPR036388">
    <property type="entry name" value="WH-like_DNA-bd_sf"/>
</dbReference>
<gene>
    <name evidence="9" type="ORF">C7B46_16045</name>
</gene>
<dbReference type="SUPFAM" id="SSF88659">
    <property type="entry name" value="Sigma3 and sigma4 domains of RNA polymerase sigma factors"/>
    <property type="match status" value="1"/>
</dbReference>
<dbReference type="GO" id="GO:0006950">
    <property type="term" value="P:response to stress"/>
    <property type="evidence" value="ECO:0007669"/>
    <property type="project" value="UniProtKB-ARBA"/>
</dbReference>
<dbReference type="Pfam" id="PF04542">
    <property type="entry name" value="Sigma70_r2"/>
    <property type="match status" value="1"/>
</dbReference>
<dbReference type="Proteomes" id="UP000242972">
    <property type="component" value="Unassembled WGS sequence"/>
</dbReference>
<name>A0A2T2XC36_9FIRM</name>
<evidence type="ECO:0000256" key="3">
    <source>
        <dbReference type="ARBA" id="ARBA00023082"/>
    </source>
</evidence>
<feature type="domain" description="RNA polymerase sigma-70 region 2" evidence="7">
    <location>
        <begin position="24"/>
        <end position="93"/>
    </location>
</feature>
<dbReference type="InterPro" id="IPR014284">
    <property type="entry name" value="RNA_pol_sigma-70_dom"/>
</dbReference>
<keyword evidence="5 6" id="KW-0804">Transcription</keyword>
<evidence type="ECO:0000256" key="6">
    <source>
        <dbReference type="RuleBase" id="RU000716"/>
    </source>
</evidence>
<dbReference type="InterPro" id="IPR039425">
    <property type="entry name" value="RNA_pol_sigma-70-like"/>
</dbReference>
<dbReference type="InterPro" id="IPR013249">
    <property type="entry name" value="RNA_pol_sigma70_r4_t2"/>
</dbReference>
<protein>
    <recommendedName>
        <fullName evidence="6">RNA polymerase sigma factor</fullName>
    </recommendedName>
</protein>
<evidence type="ECO:0000256" key="1">
    <source>
        <dbReference type="ARBA" id="ARBA00010641"/>
    </source>
</evidence>
<organism evidence="9 10">
    <name type="scientific">Sulfobacillus benefaciens</name>
    <dbReference type="NCBI Taxonomy" id="453960"/>
    <lineage>
        <taxon>Bacteria</taxon>
        <taxon>Bacillati</taxon>
        <taxon>Bacillota</taxon>
        <taxon>Clostridia</taxon>
        <taxon>Eubacteriales</taxon>
        <taxon>Clostridiales Family XVII. Incertae Sedis</taxon>
        <taxon>Sulfobacillus</taxon>
    </lineage>
</organism>
<keyword evidence="4 6" id="KW-0238">DNA-binding</keyword>
<dbReference type="Gene3D" id="1.10.1740.10">
    <property type="match status" value="1"/>
</dbReference>
<comment type="caution">
    <text evidence="9">The sequence shown here is derived from an EMBL/GenBank/DDBJ whole genome shotgun (WGS) entry which is preliminary data.</text>
</comment>
<comment type="similarity">
    <text evidence="1 6">Belongs to the sigma-70 factor family. ECF subfamily.</text>
</comment>
<dbReference type="Gene3D" id="1.10.10.10">
    <property type="entry name" value="Winged helix-like DNA-binding domain superfamily/Winged helix DNA-binding domain"/>
    <property type="match status" value="1"/>
</dbReference>
<evidence type="ECO:0000256" key="4">
    <source>
        <dbReference type="ARBA" id="ARBA00023125"/>
    </source>
</evidence>
<evidence type="ECO:0000259" key="7">
    <source>
        <dbReference type="Pfam" id="PF04542"/>
    </source>
</evidence>
<dbReference type="Pfam" id="PF08281">
    <property type="entry name" value="Sigma70_r4_2"/>
    <property type="match status" value="1"/>
</dbReference>
<dbReference type="GO" id="GO:0006352">
    <property type="term" value="P:DNA-templated transcription initiation"/>
    <property type="evidence" value="ECO:0007669"/>
    <property type="project" value="InterPro"/>
</dbReference>
<evidence type="ECO:0000256" key="5">
    <source>
        <dbReference type="ARBA" id="ARBA00023163"/>
    </source>
</evidence>
<dbReference type="PANTHER" id="PTHR43133">
    <property type="entry name" value="RNA POLYMERASE ECF-TYPE SIGMA FACTO"/>
    <property type="match status" value="1"/>
</dbReference>
<evidence type="ECO:0000313" key="9">
    <source>
        <dbReference type="EMBL" id="PSR32074.1"/>
    </source>
</evidence>
<dbReference type="SUPFAM" id="SSF88946">
    <property type="entry name" value="Sigma2 domain of RNA polymerase sigma factors"/>
    <property type="match status" value="1"/>
</dbReference>
<evidence type="ECO:0000259" key="8">
    <source>
        <dbReference type="Pfam" id="PF08281"/>
    </source>
</evidence>
<dbReference type="InterPro" id="IPR013325">
    <property type="entry name" value="RNA_pol_sigma_r2"/>
</dbReference>
<dbReference type="PROSITE" id="PS01063">
    <property type="entry name" value="SIGMA70_ECF"/>
    <property type="match status" value="1"/>
</dbReference>